<reference evidence="2" key="1">
    <citation type="submission" date="2020-06" db="EMBL/GenBank/DDBJ databases">
        <title>Draft genome sequences of strains closely related to Aspergillus parafelis and Aspergillus hiratsukae.</title>
        <authorList>
            <person name="Dos Santos R.A.C."/>
            <person name="Rivero-Menendez O."/>
            <person name="Steenwyk J.L."/>
            <person name="Mead M.E."/>
            <person name="Goldman G.H."/>
            <person name="Alastruey-Izquierdo A."/>
            <person name="Rokas A."/>
        </authorList>
    </citation>
    <scope>NUCLEOTIDE SEQUENCE</scope>
    <source>
        <strain evidence="2">CNM-CM5623</strain>
    </source>
</reference>
<dbReference type="InterPro" id="IPR056867">
    <property type="entry name" value="LRR_15"/>
</dbReference>
<dbReference type="Pfam" id="PF24969">
    <property type="entry name" value="LRR_15"/>
    <property type="match status" value="1"/>
</dbReference>
<comment type="caution">
    <text evidence="2">The sequence shown here is derived from an EMBL/GenBank/DDBJ whole genome shotgun (WGS) entry which is preliminary data.</text>
</comment>
<evidence type="ECO:0000313" key="2">
    <source>
        <dbReference type="EMBL" id="KAF7159474.1"/>
    </source>
</evidence>
<accession>A0A8H6PSE4</accession>
<sequence length="519" mass="60455">MNKIPVDICLHIGQFCTRHDLFQLVLVSKSFYALFIPQLYNHVRLPLTRYDESIHCWYTTPPLNDLPVRRFTQAIIENPSLAILIHSLDLYPDTLEGAKWRGRPPLNELPEERFKASLFPYGTSKRKYWRKYQAWRNDLRDRPSQKPERLTEDAWLGLLLLQLRNLQRLTIWLTEERSIYEPHWRLTVYLDRVIHWARDPKLGILTRLTHLYVRDGPVNQGEGGEEAIPLDRIMPYLRIPSLRNLHVVNLSERPGRALLEKDLPLTHINVQGIHFHRGIYSSGESVPKLLSMCSRLQSFTWRSGLTDIDHAYPSTHDFMNPCSLYAPLRRSRETLRELSIALEGRPGDEDTQQNVQLPRPRFLGSLSDFPVLETINMRLSNLMHFHERTHVPITHLWEVLPRSLRILYIRDCLVQSSSMLCHELEALAARVSPGFPRLQTLGIQFAFQELEPGLGCWSCVGHQPKAIVETDCVIDDGIELLKGKFRELNVNFQVMPRGQALPFSSLEHYFCFIKHNHLQ</sequence>
<dbReference type="OrthoDB" id="5130616at2759"/>
<organism evidence="2 3">
    <name type="scientific">Aspergillus felis</name>
    <dbReference type="NCBI Taxonomy" id="1287682"/>
    <lineage>
        <taxon>Eukaryota</taxon>
        <taxon>Fungi</taxon>
        <taxon>Dikarya</taxon>
        <taxon>Ascomycota</taxon>
        <taxon>Pezizomycotina</taxon>
        <taxon>Eurotiomycetes</taxon>
        <taxon>Eurotiomycetidae</taxon>
        <taxon>Eurotiales</taxon>
        <taxon>Aspergillaceae</taxon>
        <taxon>Aspergillus</taxon>
        <taxon>Aspergillus subgen. Fumigati</taxon>
    </lineage>
</organism>
<evidence type="ECO:0000313" key="3">
    <source>
        <dbReference type="Proteomes" id="UP000654922"/>
    </source>
</evidence>
<gene>
    <name evidence="2" type="ORF">CNMCM5623_004812</name>
</gene>
<proteinExistence type="predicted"/>
<name>A0A8H6PSE4_9EURO</name>
<dbReference type="AlphaFoldDB" id="A0A8H6PSE4"/>
<dbReference type="Proteomes" id="UP000654922">
    <property type="component" value="Unassembled WGS sequence"/>
</dbReference>
<protein>
    <recommendedName>
        <fullName evidence="1">Leucine-rich repeat domain-containing protein</fullName>
    </recommendedName>
</protein>
<feature type="domain" description="Leucine-rich repeat" evidence="1">
    <location>
        <begin position="225"/>
        <end position="412"/>
    </location>
</feature>
<dbReference type="EMBL" id="JACBAE010001379">
    <property type="protein sequence ID" value="KAF7159474.1"/>
    <property type="molecule type" value="Genomic_DNA"/>
</dbReference>
<evidence type="ECO:0000259" key="1">
    <source>
        <dbReference type="Pfam" id="PF24969"/>
    </source>
</evidence>